<keyword evidence="3" id="KW-1185">Reference proteome</keyword>
<accession>A0A1Q5ZTC3</accession>
<dbReference type="EMBL" id="MPPL01000001">
    <property type="protein sequence ID" value="OKS85011.1"/>
    <property type="molecule type" value="Genomic_DNA"/>
</dbReference>
<dbReference type="STRING" id="1302689.RG47T_0449"/>
<evidence type="ECO:0000313" key="3">
    <source>
        <dbReference type="Proteomes" id="UP000186720"/>
    </source>
</evidence>
<dbReference type="RefSeq" id="WP_074487805.1">
    <property type="nucleotide sequence ID" value="NZ_FPAM01000001.1"/>
</dbReference>
<keyword evidence="1" id="KW-0812">Transmembrane</keyword>
<protein>
    <submittedName>
        <fullName evidence="2">Uncharacterized protein</fullName>
    </submittedName>
</protein>
<feature type="transmembrane region" description="Helical" evidence="1">
    <location>
        <begin position="39"/>
        <end position="56"/>
    </location>
</feature>
<dbReference type="Proteomes" id="UP000186720">
    <property type="component" value="Unassembled WGS sequence"/>
</dbReference>
<keyword evidence="1" id="KW-0472">Membrane</keyword>
<gene>
    <name evidence="2" type="ORF">RG47T_0449</name>
</gene>
<reference evidence="2 3" key="1">
    <citation type="submission" date="2016-11" db="EMBL/GenBank/DDBJ databases">
        <title>Whole Genome Sequencing of Mucilaginibacter polytrichastri RG4-7(T) isolated from the moss sample.</title>
        <authorList>
            <person name="Li Y."/>
        </authorList>
    </citation>
    <scope>NUCLEOTIDE SEQUENCE [LARGE SCALE GENOMIC DNA]</scope>
    <source>
        <strain evidence="2 3">RG4-7</strain>
    </source>
</reference>
<proteinExistence type="predicted"/>
<sequence>MKINNIPKTALIIFISGLLISTVMPVAGHYFFLPDFVKGVIMGLGLALEVVALVIFQRSKKNASCSVWNN</sequence>
<comment type="caution">
    <text evidence="2">The sequence shown here is derived from an EMBL/GenBank/DDBJ whole genome shotgun (WGS) entry which is preliminary data.</text>
</comment>
<evidence type="ECO:0000256" key="1">
    <source>
        <dbReference type="SAM" id="Phobius"/>
    </source>
</evidence>
<feature type="transmembrane region" description="Helical" evidence="1">
    <location>
        <begin position="12"/>
        <end position="33"/>
    </location>
</feature>
<name>A0A1Q5ZTC3_9SPHI</name>
<keyword evidence="1" id="KW-1133">Transmembrane helix</keyword>
<organism evidence="2 3">
    <name type="scientific">Mucilaginibacter polytrichastri</name>
    <dbReference type="NCBI Taxonomy" id="1302689"/>
    <lineage>
        <taxon>Bacteria</taxon>
        <taxon>Pseudomonadati</taxon>
        <taxon>Bacteroidota</taxon>
        <taxon>Sphingobacteriia</taxon>
        <taxon>Sphingobacteriales</taxon>
        <taxon>Sphingobacteriaceae</taxon>
        <taxon>Mucilaginibacter</taxon>
    </lineage>
</organism>
<dbReference type="AlphaFoldDB" id="A0A1Q5ZTC3"/>
<evidence type="ECO:0000313" key="2">
    <source>
        <dbReference type="EMBL" id="OKS85011.1"/>
    </source>
</evidence>